<dbReference type="EMBL" id="AP022563">
    <property type="protein sequence ID" value="BBX18527.1"/>
    <property type="molecule type" value="Genomic_DNA"/>
</dbReference>
<reference evidence="1 2" key="1">
    <citation type="journal article" date="2019" name="Emerg. Microbes Infect.">
        <title>Comprehensive subspecies identification of 175 nontuberculous mycobacteria species based on 7547 genomic profiles.</title>
        <authorList>
            <person name="Matsumoto Y."/>
            <person name="Kinjo T."/>
            <person name="Motooka D."/>
            <person name="Nabeya D."/>
            <person name="Jung N."/>
            <person name="Uechi K."/>
            <person name="Horii T."/>
            <person name="Iida T."/>
            <person name="Fujita J."/>
            <person name="Nakamura S."/>
        </authorList>
    </citation>
    <scope>NUCLEOTIDE SEQUENCE [LARGE SCALE GENOMIC DNA]</scope>
    <source>
        <strain evidence="1 2">JCM 6396</strain>
    </source>
</reference>
<dbReference type="InterPro" id="IPR007969">
    <property type="entry name" value="DUF732"/>
</dbReference>
<evidence type="ECO:0000313" key="2">
    <source>
        <dbReference type="Proteomes" id="UP000467006"/>
    </source>
</evidence>
<protein>
    <submittedName>
        <fullName evidence="1">Uncharacterized protein</fullName>
    </submittedName>
</protein>
<name>A0A7I7K384_9MYCO</name>
<proteinExistence type="predicted"/>
<dbReference type="AlphaFoldDB" id="A0A7I7K384"/>
<organism evidence="1 2">
    <name type="scientific">Mycolicibacterium duvalii</name>
    <dbReference type="NCBI Taxonomy" id="39688"/>
    <lineage>
        <taxon>Bacteria</taxon>
        <taxon>Bacillati</taxon>
        <taxon>Actinomycetota</taxon>
        <taxon>Actinomycetes</taxon>
        <taxon>Mycobacteriales</taxon>
        <taxon>Mycobacteriaceae</taxon>
        <taxon>Mycolicibacterium</taxon>
    </lineage>
</organism>
<accession>A0A7I7K384</accession>
<gene>
    <name evidence="1" type="ORF">MDUV_33870</name>
</gene>
<dbReference type="Pfam" id="PF05305">
    <property type="entry name" value="DUF732"/>
    <property type="match status" value="1"/>
</dbReference>
<sequence>MIRYRRAVAAAMVAAGLTAFGAAAPAAAQPDDQRFADAVKALGIDTSRIPDVPAVGKQVCDLLTSGLAGNPNPVPVVRGVRSTVQNSGLDRDKATGLMRVSVAAYCPQYARLVGR</sequence>
<dbReference type="Proteomes" id="UP000467006">
    <property type="component" value="Chromosome"/>
</dbReference>
<dbReference type="KEGG" id="mdu:MDUV_33870"/>
<dbReference type="OrthoDB" id="4738674at2"/>
<dbReference type="RefSeq" id="WP_098002483.1">
    <property type="nucleotide sequence ID" value="NZ_AP022563.1"/>
</dbReference>
<keyword evidence="2" id="KW-1185">Reference proteome</keyword>
<evidence type="ECO:0000313" key="1">
    <source>
        <dbReference type="EMBL" id="BBX18527.1"/>
    </source>
</evidence>